<organism evidence="4">
    <name type="scientific">Halomonas sp. H10-59</name>
    <dbReference type="NCBI Taxonomy" id="2950874"/>
    <lineage>
        <taxon>Bacteria</taxon>
        <taxon>Pseudomonadati</taxon>
        <taxon>Pseudomonadota</taxon>
        <taxon>Gammaproteobacteria</taxon>
        <taxon>Oceanospirillales</taxon>
        <taxon>Halomonadaceae</taxon>
        <taxon>Halomonas</taxon>
    </lineage>
</organism>
<proteinExistence type="predicted"/>
<dbReference type="InterPro" id="IPR000868">
    <property type="entry name" value="Isochorismatase-like_dom"/>
</dbReference>
<dbReference type="AlphaFoldDB" id="A0AAU7KYD9"/>
<keyword evidence="1" id="KW-0378">Hydrolase</keyword>
<feature type="domain" description="Isochorismatase-like" evidence="3">
    <location>
        <begin position="3"/>
        <end position="143"/>
    </location>
</feature>
<dbReference type="Pfam" id="PF00857">
    <property type="entry name" value="Isochorismatase"/>
    <property type="match status" value="1"/>
</dbReference>
<name>A0AAU7KYD9_9GAMM</name>
<feature type="region of interest" description="Disordered" evidence="2">
    <location>
        <begin position="153"/>
        <end position="177"/>
    </location>
</feature>
<reference evidence="4" key="1">
    <citation type="submission" date="2022-06" db="EMBL/GenBank/DDBJ databases">
        <title>A novel DMS-producing enzyme.</title>
        <authorList>
            <person name="Zhang Y."/>
        </authorList>
    </citation>
    <scope>NUCLEOTIDE SEQUENCE</scope>
    <source>
        <strain evidence="4">H10-59</strain>
    </source>
</reference>
<accession>A0AAU7KYD9</accession>
<evidence type="ECO:0000313" key="4">
    <source>
        <dbReference type="EMBL" id="XBO75778.1"/>
    </source>
</evidence>
<dbReference type="PANTHER" id="PTHR43540">
    <property type="entry name" value="PEROXYUREIDOACRYLATE/UREIDOACRYLATE AMIDOHYDROLASE-RELATED"/>
    <property type="match status" value="1"/>
</dbReference>
<dbReference type="SUPFAM" id="SSF52499">
    <property type="entry name" value="Isochorismatase-like hydrolases"/>
    <property type="match status" value="1"/>
</dbReference>
<dbReference type="EMBL" id="CP098828">
    <property type="protein sequence ID" value="XBO75778.1"/>
    <property type="molecule type" value="Genomic_DNA"/>
</dbReference>
<dbReference type="GO" id="GO:0016787">
    <property type="term" value="F:hydrolase activity"/>
    <property type="evidence" value="ECO:0007669"/>
    <property type="project" value="UniProtKB-KW"/>
</dbReference>
<evidence type="ECO:0000256" key="1">
    <source>
        <dbReference type="ARBA" id="ARBA00022801"/>
    </source>
</evidence>
<evidence type="ECO:0000259" key="3">
    <source>
        <dbReference type="Pfam" id="PF00857"/>
    </source>
</evidence>
<protein>
    <submittedName>
        <fullName evidence="4">Isochorismatase family protein</fullName>
    </submittedName>
</protein>
<gene>
    <name evidence="4" type="ORF">NFG57_03055</name>
</gene>
<dbReference type="PANTHER" id="PTHR43540:SF6">
    <property type="entry name" value="ISOCHORISMATASE-LIKE DOMAIN-CONTAINING PROTEIN"/>
    <property type="match status" value="1"/>
</dbReference>
<sequence>MTTALLVIDVQASCLARPYWDATRLGDWPEAQRSLIDLARETGMLMVRIIHTEPGSQGAFDPDNGLTRAMEGFEDPADVTFYKTAHNAFTDTGLDRWLRGRGVSRLWVSGIRTEQCCETTTRVASDLGYAVDFVSEATLTFAMQRGARTFSASDIRETSPSGWGERRTSAAPAVEAL</sequence>
<dbReference type="InterPro" id="IPR036380">
    <property type="entry name" value="Isochorismatase-like_sf"/>
</dbReference>
<dbReference type="InterPro" id="IPR050272">
    <property type="entry name" value="Isochorismatase-like_hydrls"/>
</dbReference>
<dbReference type="Gene3D" id="3.40.50.850">
    <property type="entry name" value="Isochorismatase-like"/>
    <property type="match status" value="1"/>
</dbReference>
<evidence type="ECO:0000256" key="2">
    <source>
        <dbReference type="SAM" id="MobiDB-lite"/>
    </source>
</evidence>
<dbReference type="RefSeq" id="WP_348815327.1">
    <property type="nucleotide sequence ID" value="NZ_CP098828.1"/>
</dbReference>